<protein>
    <submittedName>
        <fullName evidence="1">Uncharacterized protein</fullName>
    </submittedName>
</protein>
<dbReference type="OrthoDB" id="10509609at2759"/>
<dbReference type="EMBL" id="ML121576">
    <property type="protein sequence ID" value="RPB20176.1"/>
    <property type="molecule type" value="Genomic_DNA"/>
</dbReference>
<gene>
    <name evidence="1" type="ORF">L211DRAFT_572130</name>
</gene>
<dbReference type="Proteomes" id="UP000267821">
    <property type="component" value="Unassembled WGS sequence"/>
</dbReference>
<reference evidence="1 2" key="1">
    <citation type="journal article" date="2018" name="Nat. Ecol. Evol.">
        <title>Pezizomycetes genomes reveal the molecular basis of ectomycorrhizal truffle lifestyle.</title>
        <authorList>
            <person name="Murat C."/>
            <person name="Payen T."/>
            <person name="Noel B."/>
            <person name="Kuo A."/>
            <person name="Morin E."/>
            <person name="Chen J."/>
            <person name="Kohler A."/>
            <person name="Krizsan K."/>
            <person name="Balestrini R."/>
            <person name="Da Silva C."/>
            <person name="Montanini B."/>
            <person name="Hainaut M."/>
            <person name="Levati E."/>
            <person name="Barry K.W."/>
            <person name="Belfiori B."/>
            <person name="Cichocki N."/>
            <person name="Clum A."/>
            <person name="Dockter R.B."/>
            <person name="Fauchery L."/>
            <person name="Guy J."/>
            <person name="Iotti M."/>
            <person name="Le Tacon F."/>
            <person name="Lindquist E.A."/>
            <person name="Lipzen A."/>
            <person name="Malagnac F."/>
            <person name="Mello A."/>
            <person name="Molinier V."/>
            <person name="Miyauchi S."/>
            <person name="Poulain J."/>
            <person name="Riccioni C."/>
            <person name="Rubini A."/>
            <person name="Sitrit Y."/>
            <person name="Splivallo R."/>
            <person name="Traeger S."/>
            <person name="Wang M."/>
            <person name="Zifcakova L."/>
            <person name="Wipf D."/>
            <person name="Zambonelli A."/>
            <person name="Paolocci F."/>
            <person name="Nowrousian M."/>
            <person name="Ottonello S."/>
            <person name="Baldrian P."/>
            <person name="Spatafora J.W."/>
            <person name="Henrissat B."/>
            <person name="Nagy L.G."/>
            <person name="Aury J.M."/>
            <person name="Wincker P."/>
            <person name="Grigoriev I.V."/>
            <person name="Bonfante P."/>
            <person name="Martin F.M."/>
        </authorList>
    </citation>
    <scope>NUCLEOTIDE SEQUENCE [LARGE SCALE GENOMIC DNA]</scope>
    <source>
        <strain evidence="1 2">ATCC MYA-4762</strain>
    </source>
</reference>
<keyword evidence="2" id="KW-1185">Reference proteome</keyword>
<organism evidence="1 2">
    <name type="scientific">Terfezia boudieri ATCC MYA-4762</name>
    <dbReference type="NCBI Taxonomy" id="1051890"/>
    <lineage>
        <taxon>Eukaryota</taxon>
        <taxon>Fungi</taxon>
        <taxon>Dikarya</taxon>
        <taxon>Ascomycota</taxon>
        <taxon>Pezizomycotina</taxon>
        <taxon>Pezizomycetes</taxon>
        <taxon>Pezizales</taxon>
        <taxon>Pezizaceae</taxon>
        <taxon>Terfezia</taxon>
    </lineage>
</organism>
<accession>A0A3N4LBV9</accession>
<dbReference type="InParanoid" id="A0A3N4LBV9"/>
<evidence type="ECO:0000313" key="1">
    <source>
        <dbReference type="EMBL" id="RPB20176.1"/>
    </source>
</evidence>
<name>A0A3N4LBV9_9PEZI</name>
<sequence>MSAVQTCYIKITEKLEVSSKYIELLNLQRSRGDGVVFEDLEELSTISQEGHEGLEALKLLSEQNNGEGPDYIASVEAILTKLGEVIMDFKAMALKDGLYHRREYSDECGRGN</sequence>
<dbReference type="AlphaFoldDB" id="A0A3N4LBV9"/>
<proteinExistence type="predicted"/>
<evidence type="ECO:0000313" key="2">
    <source>
        <dbReference type="Proteomes" id="UP000267821"/>
    </source>
</evidence>